<evidence type="ECO:0000313" key="2">
    <source>
        <dbReference type="Proteomes" id="UP001642360"/>
    </source>
</evidence>
<evidence type="ECO:0000313" key="1">
    <source>
        <dbReference type="EMBL" id="CAK9185356.1"/>
    </source>
</evidence>
<comment type="caution">
    <text evidence="1">The sequence shown here is derived from an EMBL/GenBank/DDBJ whole genome shotgun (WGS) entry which is preliminary data.</text>
</comment>
<dbReference type="AlphaFoldDB" id="A0ABC8UWA3"/>
<accession>A0ABC8UWA3</accession>
<proteinExistence type="predicted"/>
<dbReference type="Proteomes" id="UP001642360">
    <property type="component" value="Unassembled WGS sequence"/>
</dbReference>
<gene>
    <name evidence="1" type="ORF">ILEXP_LOCUS55750</name>
</gene>
<sequence length="123" mass="13255">MCTLTYGPRGSYVAIQIACENPLEPMIGKGGESEGEKMEEHKESVVLMWGYLHGVSSQRSPILSPVKVRLPETGVSGDSWKDVCGGGCGFAMAISGDSFISAFLPLRYVVCSFYVISSLICPR</sequence>
<name>A0ABC8UWA3_9AQUA</name>
<organism evidence="1 2">
    <name type="scientific">Ilex paraguariensis</name>
    <name type="common">yerba mate</name>
    <dbReference type="NCBI Taxonomy" id="185542"/>
    <lineage>
        <taxon>Eukaryota</taxon>
        <taxon>Viridiplantae</taxon>
        <taxon>Streptophyta</taxon>
        <taxon>Embryophyta</taxon>
        <taxon>Tracheophyta</taxon>
        <taxon>Spermatophyta</taxon>
        <taxon>Magnoliopsida</taxon>
        <taxon>eudicotyledons</taxon>
        <taxon>Gunneridae</taxon>
        <taxon>Pentapetalae</taxon>
        <taxon>asterids</taxon>
        <taxon>campanulids</taxon>
        <taxon>Aquifoliales</taxon>
        <taxon>Aquifoliaceae</taxon>
        <taxon>Ilex</taxon>
    </lineage>
</organism>
<keyword evidence="2" id="KW-1185">Reference proteome</keyword>
<dbReference type="EMBL" id="CAUOFW020009279">
    <property type="protein sequence ID" value="CAK9185356.1"/>
    <property type="molecule type" value="Genomic_DNA"/>
</dbReference>
<protein>
    <submittedName>
        <fullName evidence="1">Uncharacterized protein</fullName>
    </submittedName>
</protein>
<reference evidence="1 2" key="1">
    <citation type="submission" date="2024-02" db="EMBL/GenBank/DDBJ databases">
        <authorList>
            <person name="Vignale AGUSTIN F."/>
            <person name="Sosa J E."/>
            <person name="Modenutti C."/>
        </authorList>
    </citation>
    <scope>NUCLEOTIDE SEQUENCE [LARGE SCALE GENOMIC DNA]</scope>
</reference>